<keyword evidence="9 12" id="KW-0456">Lyase</keyword>
<dbReference type="SMART" id="SM01130">
    <property type="entry name" value="DHDPS"/>
    <property type="match status" value="1"/>
</dbReference>
<organism evidence="16 17">
    <name type="scientific">Thermoflexibacter ruber</name>
    <dbReference type="NCBI Taxonomy" id="1003"/>
    <lineage>
        <taxon>Bacteria</taxon>
        <taxon>Pseudomonadati</taxon>
        <taxon>Bacteroidota</taxon>
        <taxon>Cytophagia</taxon>
        <taxon>Cytophagales</taxon>
        <taxon>Thermoflexibacteraceae</taxon>
        <taxon>Thermoflexibacter</taxon>
    </lineage>
</organism>
<accession>A0A1I2EBK2</accession>
<dbReference type="RefSeq" id="WP_091542291.1">
    <property type="nucleotide sequence ID" value="NZ_FONY01000009.1"/>
</dbReference>
<evidence type="ECO:0000256" key="9">
    <source>
        <dbReference type="ARBA" id="ARBA00023239"/>
    </source>
</evidence>
<dbReference type="AlphaFoldDB" id="A0A1I2EBK2"/>
<evidence type="ECO:0000256" key="6">
    <source>
        <dbReference type="ARBA" id="ARBA00022605"/>
    </source>
</evidence>
<dbReference type="InterPro" id="IPR005263">
    <property type="entry name" value="DapA"/>
</dbReference>
<gene>
    <name evidence="12" type="primary">dapA</name>
    <name evidence="16" type="ORF">SAMN04488541_100995</name>
</gene>
<protein>
    <recommendedName>
        <fullName evidence="4 12">4-hydroxy-tetrahydrodipicolinate synthase</fullName>
        <shortName evidence="12">HTPA synthase</shortName>
        <ecNumber evidence="4 12">4.3.3.7</ecNumber>
    </recommendedName>
</protein>
<reference evidence="16 17" key="1">
    <citation type="submission" date="2016-10" db="EMBL/GenBank/DDBJ databases">
        <authorList>
            <person name="de Groot N.N."/>
        </authorList>
    </citation>
    <scope>NUCLEOTIDE SEQUENCE [LARGE SCALE GENOMIC DNA]</scope>
    <source>
        <strain>GEY</strain>
        <strain evidence="17">DSM 9560</strain>
    </source>
</reference>
<feature type="site" description="Part of a proton relay during catalysis" evidence="12">
    <location>
        <position position="47"/>
    </location>
</feature>
<feature type="binding site" evidence="12 15">
    <location>
        <position position="48"/>
    </location>
    <ligand>
        <name>pyruvate</name>
        <dbReference type="ChEBI" id="CHEBI:15361"/>
    </ligand>
</feature>
<evidence type="ECO:0000256" key="5">
    <source>
        <dbReference type="ARBA" id="ARBA00022490"/>
    </source>
</evidence>
<dbReference type="GO" id="GO:0008840">
    <property type="term" value="F:4-hydroxy-tetrahydrodipicolinate synthase activity"/>
    <property type="evidence" value="ECO:0007669"/>
    <property type="project" value="UniProtKB-UniRule"/>
</dbReference>
<dbReference type="PROSITE" id="PS00666">
    <property type="entry name" value="DHDPS_2"/>
    <property type="match status" value="1"/>
</dbReference>
<evidence type="ECO:0000256" key="2">
    <source>
        <dbReference type="ARBA" id="ARBA00005120"/>
    </source>
</evidence>
<dbReference type="NCBIfam" id="TIGR00674">
    <property type="entry name" value="dapA"/>
    <property type="match status" value="1"/>
</dbReference>
<dbReference type="Gene3D" id="3.20.20.70">
    <property type="entry name" value="Aldolase class I"/>
    <property type="match status" value="1"/>
</dbReference>
<dbReference type="GO" id="GO:0019877">
    <property type="term" value="P:diaminopimelate biosynthetic process"/>
    <property type="evidence" value="ECO:0007669"/>
    <property type="project" value="UniProtKB-UniRule"/>
</dbReference>
<comment type="caution">
    <text evidence="12">Was originally thought to be a dihydrodipicolinate synthase (DHDPS), catalyzing the condensation of (S)-aspartate-beta-semialdehyde [(S)-ASA] and pyruvate to dihydrodipicolinate (DHDP). However, it was shown in E.coli that the product of the enzymatic reaction is not dihydrodipicolinate but in fact (4S)-4-hydroxy-2,3,4,5-tetrahydro-(2S)-dipicolinic acid (HTPA), and that the consecutive dehydration reaction leading to DHDP is not spontaneous but catalyzed by DapB.</text>
</comment>
<dbReference type="GO" id="GO:0009089">
    <property type="term" value="P:lysine biosynthetic process via diaminopimelate"/>
    <property type="evidence" value="ECO:0007669"/>
    <property type="project" value="UniProtKB-UniRule"/>
</dbReference>
<comment type="subunit">
    <text evidence="12">Homotetramer; dimer of dimers.</text>
</comment>
<evidence type="ECO:0000256" key="10">
    <source>
        <dbReference type="ARBA" id="ARBA00023270"/>
    </source>
</evidence>
<keyword evidence="5 12" id="KW-0963">Cytoplasm</keyword>
<evidence type="ECO:0000256" key="15">
    <source>
        <dbReference type="PIRSR" id="PIRSR001365-2"/>
    </source>
</evidence>
<dbReference type="PIRSF" id="PIRSF001365">
    <property type="entry name" value="DHDPS"/>
    <property type="match status" value="1"/>
</dbReference>
<dbReference type="CDD" id="cd00950">
    <property type="entry name" value="DHDPS"/>
    <property type="match status" value="1"/>
</dbReference>
<evidence type="ECO:0000256" key="7">
    <source>
        <dbReference type="ARBA" id="ARBA00022915"/>
    </source>
</evidence>
<feature type="active site" description="Proton donor/acceptor" evidence="12 14">
    <location>
        <position position="136"/>
    </location>
</feature>
<name>A0A1I2EBK2_9BACT</name>
<dbReference type="InterPro" id="IPR002220">
    <property type="entry name" value="DapA-like"/>
</dbReference>
<keyword evidence="10 12" id="KW-0704">Schiff base</keyword>
<sequence>MTNFNWEGVGVALVTPFHADESIDYKGLLRLLKHTENYVDYWVVHGTTGEAVTTTAQEKAEILQFIKANNPKQVPIMYGLGGNNTRYILEELKKIDFEGVGAILSVSPYYNKPSQSGIIKHYQAIADHSPVPVMLYNVPGRTSSNLSVETTLALAKHPNILGIKEASGNITQCMQLAKDKPKDFLLLSGDDILTVPSVSFGAVGVISVLANALPKEFCQMVKFALNGDYVNASILLYRFLALNDLMYAEGNPVGVKALLEVMGICGSYVRPPMDRASDGLLEKIKQELKNFKF</sequence>
<comment type="pathway">
    <text evidence="2 12">Amino-acid biosynthesis; L-lysine biosynthesis via DAP pathway; (S)-tetrahydrodipicolinate from L-aspartate: step 3/4.</text>
</comment>
<evidence type="ECO:0000256" key="1">
    <source>
        <dbReference type="ARBA" id="ARBA00003294"/>
    </source>
</evidence>
<keyword evidence="6 12" id="KW-0028">Amino-acid biosynthesis</keyword>
<comment type="subcellular location">
    <subcellularLocation>
        <location evidence="12">Cytoplasm</location>
    </subcellularLocation>
</comment>
<dbReference type="PANTHER" id="PTHR12128:SF66">
    <property type="entry name" value="4-HYDROXY-2-OXOGLUTARATE ALDOLASE, MITOCHONDRIAL"/>
    <property type="match status" value="1"/>
</dbReference>
<comment type="catalytic activity">
    <reaction evidence="11 12">
        <text>L-aspartate 4-semialdehyde + pyruvate = (2S,4S)-4-hydroxy-2,3,4,5-tetrahydrodipicolinate + H2O + H(+)</text>
        <dbReference type="Rhea" id="RHEA:34171"/>
        <dbReference type="ChEBI" id="CHEBI:15361"/>
        <dbReference type="ChEBI" id="CHEBI:15377"/>
        <dbReference type="ChEBI" id="CHEBI:15378"/>
        <dbReference type="ChEBI" id="CHEBI:67139"/>
        <dbReference type="ChEBI" id="CHEBI:537519"/>
        <dbReference type="EC" id="4.3.3.7"/>
    </reaction>
</comment>
<dbReference type="PRINTS" id="PR00146">
    <property type="entry name" value="DHPICSNTHASE"/>
</dbReference>
<comment type="similarity">
    <text evidence="3 12 13">Belongs to the DapA family.</text>
</comment>
<dbReference type="Proteomes" id="UP000199513">
    <property type="component" value="Unassembled WGS sequence"/>
</dbReference>
<evidence type="ECO:0000256" key="4">
    <source>
        <dbReference type="ARBA" id="ARBA00012086"/>
    </source>
</evidence>
<evidence type="ECO:0000256" key="12">
    <source>
        <dbReference type="HAMAP-Rule" id="MF_00418"/>
    </source>
</evidence>
<dbReference type="Pfam" id="PF00701">
    <property type="entry name" value="DHDPS"/>
    <property type="match status" value="1"/>
</dbReference>
<dbReference type="PANTHER" id="PTHR12128">
    <property type="entry name" value="DIHYDRODIPICOLINATE SYNTHASE"/>
    <property type="match status" value="1"/>
</dbReference>
<dbReference type="EMBL" id="FONY01000009">
    <property type="protein sequence ID" value="SFE90079.1"/>
    <property type="molecule type" value="Genomic_DNA"/>
</dbReference>
<dbReference type="SUPFAM" id="SSF51569">
    <property type="entry name" value="Aldolase"/>
    <property type="match status" value="1"/>
</dbReference>
<dbReference type="GO" id="GO:0005829">
    <property type="term" value="C:cytosol"/>
    <property type="evidence" value="ECO:0007669"/>
    <property type="project" value="TreeGrafter"/>
</dbReference>
<evidence type="ECO:0000313" key="17">
    <source>
        <dbReference type="Proteomes" id="UP000199513"/>
    </source>
</evidence>
<evidence type="ECO:0000256" key="11">
    <source>
        <dbReference type="ARBA" id="ARBA00047836"/>
    </source>
</evidence>
<evidence type="ECO:0000313" key="16">
    <source>
        <dbReference type="EMBL" id="SFE90079.1"/>
    </source>
</evidence>
<feature type="binding site" evidence="12 15">
    <location>
        <position position="206"/>
    </location>
    <ligand>
        <name>pyruvate</name>
        <dbReference type="ChEBI" id="CHEBI:15361"/>
    </ligand>
</feature>
<feature type="site" description="Part of a proton relay during catalysis" evidence="12">
    <location>
        <position position="110"/>
    </location>
</feature>
<comment type="function">
    <text evidence="1 12">Catalyzes the condensation of (S)-aspartate-beta-semialdehyde [(S)-ASA] and pyruvate to 4-hydroxy-tetrahydrodipicolinate (HTPA).</text>
</comment>
<evidence type="ECO:0000256" key="13">
    <source>
        <dbReference type="PIRNR" id="PIRNR001365"/>
    </source>
</evidence>
<proteinExistence type="inferred from homology"/>
<evidence type="ECO:0000256" key="8">
    <source>
        <dbReference type="ARBA" id="ARBA00023154"/>
    </source>
</evidence>
<keyword evidence="7 12" id="KW-0220">Diaminopimelate biosynthesis</keyword>
<keyword evidence="17" id="KW-1185">Reference proteome</keyword>
<dbReference type="UniPathway" id="UPA00034">
    <property type="reaction ID" value="UER00017"/>
</dbReference>
<feature type="active site" description="Schiff-base intermediate with substrate" evidence="12 14">
    <location>
        <position position="164"/>
    </location>
</feature>
<dbReference type="InterPro" id="IPR013785">
    <property type="entry name" value="Aldolase_TIM"/>
</dbReference>
<dbReference type="InterPro" id="IPR020625">
    <property type="entry name" value="Schiff_base-form_aldolases_AS"/>
</dbReference>
<evidence type="ECO:0000256" key="3">
    <source>
        <dbReference type="ARBA" id="ARBA00007592"/>
    </source>
</evidence>
<evidence type="ECO:0000256" key="14">
    <source>
        <dbReference type="PIRSR" id="PIRSR001365-1"/>
    </source>
</evidence>
<dbReference type="HAMAP" id="MF_00418">
    <property type="entry name" value="DapA"/>
    <property type="match status" value="1"/>
</dbReference>
<dbReference type="OrthoDB" id="9782828at2"/>
<dbReference type="EC" id="4.3.3.7" evidence="4 12"/>
<keyword evidence="8 12" id="KW-0457">Lysine biosynthesis</keyword>
<dbReference type="STRING" id="1003.SAMN04488541_100995"/>